<accession>A0A1Y2E5Z1</accession>
<feature type="binding site" evidence="4">
    <location>
        <position position="121"/>
    </location>
    <ligand>
        <name>substrate</name>
    </ligand>
</feature>
<feature type="site" description="Lowers pKa of active site Tyr" evidence="5">
    <location>
        <position position="88"/>
    </location>
</feature>
<dbReference type="EMBL" id="MCGR01000061">
    <property type="protein sequence ID" value="ORY66961.1"/>
    <property type="molecule type" value="Genomic_DNA"/>
</dbReference>
<comment type="caution">
    <text evidence="7">The sequence shown here is derived from an EMBL/GenBank/DDBJ whole genome shotgun (WGS) entry which is preliminary data.</text>
</comment>
<dbReference type="PRINTS" id="PR00069">
    <property type="entry name" value="ALDKETRDTASE"/>
</dbReference>
<dbReference type="InterPro" id="IPR036812">
    <property type="entry name" value="NAD(P)_OxRdtase_dom_sf"/>
</dbReference>
<evidence type="ECO:0000313" key="7">
    <source>
        <dbReference type="EMBL" id="ORY66961.1"/>
    </source>
</evidence>
<dbReference type="CDD" id="cd19071">
    <property type="entry name" value="AKR_AKR1-5-like"/>
    <property type="match status" value="1"/>
</dbReference>
<reference evidence="7 8" key="1">
    <citation type="submission" date="2016-07" db="EMBL/GenBank/DDBJ databases">
        <title>Pervasive Adenine N6-methylation of Active Genes in Fungi.</title>
        <authorList>
            <consortium name="DOE Joint Genome Institute"/>
            <person name="Mondo S.J."/>
            <person name="Dannebaum R.O."/>
            <person name="Kuo R.C."/>
            <person name="Labutti K."/>
            <person name="Haridas S."/>
            <person name="Kuo A."/>
            <person name="Salamov A."/>
            <person name="Ahrendt S.R."/>
            <person name="Lipzen A."/>
            <person name="Sullivan W."/>
            <person name="Andreopoulos W.B."/>
            <person name="Clum A."/>
            <person name="Lindquist E."/>
            <person name="Daum C."/>
            <person name="Ramamoorthy G.K."/>
            <person name="Gryganskyi A."/>
            <person name="Culley D."/>
            <person name="Magnuson J.K."/>
            <person name="James T.Y."/>
            <person name="O'Malley M.A."/>
            <person name="Stajich J.E."/>
            <person name="Spatafora J.W."/>
            <person name="Visel A."/>
            <person name="Grigoriev I.V."/>
        </authorList>
    </citation>
    <scope>NUCLEOTIDE SEQUENCE [LARGE SCALE GENOMIC DNA]</scope>
    <source>
        <strain evidence="7 8">62-1032</strain>
    </source>
</reference>
<name>A0A1Y2E5Z1_9BASI</name>
<comment type="similarity">
    <text evidence="1">Belongs to the aldo/keto reductase family.</text>
</comment>
<dbReference type="GO" id="GO:0016491">
    <property type="term" value="F:oxidoreductase activity"/>
    <property type="evidence" value="ECO:0007669"/>
    <property type="project" value="UniProtKB-KW"/>
</dbReference>
<sequence>MANTYSLTDRVVLKNDPSKVAIPRFGLGVYVTEPGAETQNATKWALEAGYRHIDGAEWYENEADCGKAINAFIKESGVPRSEIWFTTKLMHNQKEPQGVVDAIKVSLEKAGLDYVDLYLIHGPEGGPEVRAASWEGCCMARDLGLVKSIGVSNFGVKHLTDLLAGNPKYIPSINQVDLHPFMTRNELVAYCESKDIVLEAWAPLVRGERFKHPDILRLAEKYKKSPAQILIRYGLDRGFVVIPKSTKKERIEDNANVFDFTLEKEDVDYLTSLDEFLITDWEVTTVP</sequence>
<dbReference type="SUPFAM" id="SSF51430">
    <property type="entry name" value="NAD(P)-linked oxidoreductase"/>
    <property type="match status" value="1"/>
</dbReference>
<dbReference type="AlphaFoldDB" id="A0A1Y2E5Z1"/>
<dbReference type="FunCoup" id="A0A1Y2E5Z1">
    <property type="interactions" value="39"/>
</dbReference>
<organism evidence="7 8">
    <name type="scientific">Leucosporidium creatinivorum</name>
    <dbReference type="NCBI Taxonomy" id="106004"/>
    <lineage>
        <taxon>Eukaryota</taxon>
        <taxon>Fungi</taxon>
        <taxon>Dikarya</taxon>
        <taxon>Basidiomycota</taxon>
        <taxon>Pucciniomycotina</taxon>
        <taxon>Microbotryomycetes</taxon>
        <taxon>Leucosporidiales</taxon>
        <taxon>Leucosporidium</taxon>
    </lineage>
</organism>
<evidence type="ECO:0000256" key="1">
    <source>
        <dbReference type="ARBA" id="ARBA00007905"/>
    </source>
</evidence>
<dbReference type="Proteomes" id="UP000193467">
    <property type="component" value="Unassembled WGS sequence"/>
</dbReference>
<dbReference type="Pfam" id="PF00248">
    <property type="entry name" value="Aldo_ket_red"/>
    <property type="match status" value="1"/>
</dbReference>
<dbReference type="Gene3D" id="3.20.20.100">
    <property type="entry name" value="NADP-dependent oxidoreductase domain"/>
    <property type="match status" value="1"/>
</dbReference>
<dbReference type="InterPro" id="IPR020471">
    <property type="entry name" value="AKR"/>
</dbReference>
<dbReference type="STRING" id="106004.A0A1Y2E5Z1"/>
<dbReference type="PANTHER" id="PTHR43827">
    <property type="entry name" value="2,5-DIKETO-D-GLUCONIC ACID REDUCTASE"/>
    <property type="match status" value="1"/>
</dbReference>
<evidence type="ECO:0000256" key="4">
    <source>
        <dbReference type="PIRSR" id="PIRSR000097-2"/>
    </source>
</evidence>
<dbReference type="InParanoid" id="A0A1Y2E5Z1"/>
<keyword evidence="8" id="KW-1185">Reference proteome</keyword>
<dbReference type="FunFam" id="3.20.20.100:FF:000015">
    <property type="entry name" value="Oxidoreductase, aldo/keto reductase family"/>
    <property type="match status" value="1"/>
</dbReference>
<evidence type="ECO:0000256" key="3">
    <source>
        <dbReference type="PIRSR" id="PIRSR000097-1"/>
    </source>
</evidence>
<evidence type="ECO:0000256" key="2">
    <source>
        <dbReference type="ARBA" id="ARBA00023002"/>
    </source>
</evidence>
<dbReference type="OrthoDB" id="416253at2759"/>
<dbReference type="PANTHER" id="PTHR43827:SF13">
    <property type="entry name" value="ALDO_KETO REDUCTASE FAMILY PROTEIN"/>
    <property type="match status" value="1"/>
</dbReference>
<dbReference type="InterPro" id="IPR018170">
    <property type="entry name" value="Aldo/ket_reductase_CS"/>
</dbReference>
<dbReference type="InterPro" id="IPR023210">
    <property type="entry name" value="NADP_OxRdtase_dom"/>
</dbReference>
<proteinExistence type="inferred from homology"/>
<keyword evidence="2" id="KW-0560">Oxidoreductase</keyword>
<feature type="active site" description="Proton donor" evidence="3">
    <location>
        <position position="59"/>
    </location>
</feature>
<evidence type="ECO:0000256" key="5">
    <source>
        <dbReference type="PIRSR" id="PIRSR000097-3"/>
    </source>
</evidence>
<evidence type="ECO:0000313" key="8">
    <source>
        <dbReference type="Proteomes" id="UP000193467"/>
    </source>
</evidence>
<gene>
    <name evidence="7" type="ORF">BCR35DRAFT_282803</name>
</gene>
<dbReference type="PIRSF" id="PIRSF000097">
    <property type="entry name" value="AKR"/>
    <property type="match status" value="1"/>
</dbReference>
<dbReference type="PROSITE" id="PS00798">
    <property type="entry name" value="ALDOKETO_REDUCTASE_1"/>
    <property type="match status" value="1"/>
</dbReference>
<evidence type="ECO:0000259" key="6">
    <source>
        <dbReference type="Pfam" id="PF00248"/>
    </source>
</evidence>
<protein>
    <submittedName>
        <fullName evidence="7">Aldo/keto reductase</fullName>
    </submittedName>
</protein>
<feature type="domain" description="NADP-dependent oxidoreductase" evidence="6">
    <location>
        <begin position="37"/>
        <end position="274"/>
    </location>
</feature>